<evidence type="ECO:0000313" key="3">
    <source>
        <dbReference type="Proteomes" id="UP001500227"/>
    </source>
</evidence>
<name>A0ABP9MBE2_9BURK</name>
<dbReference type="EMBL" id="BAABKD010000011">
    <property type="protein sequence ID" value="GAA5091861.1"/>
    <property type="molecule type" value="Genomic_DNA"/>
</dbReference>
<dbReference type="NCBIfam" id="NF041043">
    <property type="entry name" value="BPSS1780_fam"/>
    <property type="match status" value="1"/>
</dbReference>
<comment type="caution">
    <text evidence="2">The sequence shown here is derived from an EMBL/GenBank/DDBJ whole genome shotgun (WGS) entry which is preliminary data.</text>
</comment>
<accession>A0ABP9MBE2</accession>
<feature type="transmembrane region" description="Helical" evidence="1">
    <location>
        <begin position="52"/>
        <end position="70"/>
    </location>
</feature>
<keyword evidence="1" id="KW-0812">Transmembrane</keyword>
<keyword evidence="1" id="KW-0472">Membrane</keyword>
<proteinExistence type="predicted"/>
<feature type="transmembrane region" description="Helical" evidence="1">
    <location>
        <begin position="220"/>
        <end position="243"/>
    </location>
</feature>
<evidence type="ECO:0000256" key="1">
    <source>
        <dbReference type="SAM" id="Phobius"/>
    </source>
</evidence>
<protein>
    <submittedName>
        <fullName evidence="2">BPSS1780 family membrane protein</fullName>
    </submittedName>
</protein>
<organism evidence="2 3">
    <name type="scientific">Paenalcaligenes hermetiae</name>
    <dbReference type="NCBI Taxonomy" id="1157987"/>
    <lineage>
        <taxon>Bacteria</taxon>
        <taxon>Pseudomonadati</taxon>
        <taxon>Pseudomonadota</taxon>
        <taxon>Betaproteobacteria</taxon>
        <taxon>Burkholderiales</taxon>
        <taxon>Alcaligenaceae</taxon>
        <taxon>Paenalcaligenes</taxon>
    </lineage>
</organism>
<gene>
    <name evidence="2" type="ORF">GCM10023337_18280</name>
</gene>
<feature type="transmembrane region" description="Helical" evidence="1">
    <location>
        <begin position="101"/>
        <end position="123"/>
    </location>
</feature>
<dbReference type="Proteomes" id="UP001500227">
    <property type="component" value="Unassembled WGS sequence"/>
</dbReference>
<sequence length="256" mass="28905">MQAARLPASYGWAWLLQGWALFKRQPMTMLFWSLMTSLLINLSYLIPILGQLTLIALTPTLGFVALNACVRIERNQPTPLGLWLEPLRTTPVKQAMIRLGIAYLICCTLAGFIAVLPFTNNILPVLEQDSIDPDALMQVVKAPFMLFGILYAGISILFWHAPALMGWHHIPLKKALFYSMVACWRNKGALLIFGFCWFLIYMAMQWLASLLLHITDASLAHFLITPVNLIVMALLYSSFYPIYRSVFGQNNLPAKV</sequence>
<keyword evidence="3" id="KW-1185">Reference proteome</keyword>
<dbReference type="RefSeq" id="WP_345371289.1">
    <property type="nucleotide sequence ID" value="NZ_BAABKD010000011.1"/>
</dbReference>
<feature type="transmembrane region" description="Helical" evidence="1">
    <location>
        <begin position="143"/>
        <end position="167"/>
    </location>
</feature>
<dbReference type="InterPro" id="IPR047798">
    <property type="entry name" value="BPSS1780-like"/>
</dbReference>
<reference evidence="3" key="1">
    <citation type="journal article" date="2019" name="Int. J. Syst. Evol. Microbiol.">
        <title>The Global Catalogue of Microorganisms (GCM) 10K type strain sequencing project: providing services to taxonomists for standard genome sequencing and annotation.</title>
        <authorList>
            <consortium name="The Broad Institute Genomics Platform"/>
            <consortium name="The Broad Institute Genome Sequencing Center for Infectious Disease"/>
            <person name="Wu L."/>
            <person name="Ma J."/>
        </authorList>
    </citation>
    <scope>NUCLEOTIDE SEQUENCE [LARGE SCALE GENOMIC DNA]</scope>
    <source>
        <strain evidence="3">JCM 18423</strain>
    </source>
</reference>
<feature type="transmembrane region" description="Helical" evidence="1">
    <location>
        <begin position="188"/>
        <end position="208"/>
    </location>
</feature>
<keyword evidence="1" id="KW-1133">Transmembrane helix</keyword>
<evidence type="ECO:0000313" key="2">
    <source>
        <dbReference type="EMBL" id="GAA5091861.1"/>
    </source>
</evidence>